<proteinExistence type="predicted"/>
<protein>
    <recommendedName>
        <fullName evidence="3">DIRP domain-containing protein</fullName>
    </recommendedName>
</protein>
<dbReference type="InterPro" id="IPR010561">
    <property type="entry name" value="LIN-9/ALY1"/>
</dbReference>
<dbReference type="GO" id="GO:0006357">
    <property type="term" value="P:regulation of transcription by RNA polymerase II"/>
    <property type="evidence" value="ECO:0007669"/>
    <property type="project" value="TreeGrafter"/>
</dbReference>
<dbReference type="EMBL" id="GCKF01035178">
    <property type="protein sequence ID" value="JAG97019.1"/>
    <property type="molecule type" value="Transcribed_RNA"/>
</dbReference>
<comment type="subcellular location">
    <subcellularLocation>
        <location evidence="1">Nucleus</location>
    </subcellularLocation>
</comment>
<dbReference type="GO" id="GO:0017053">
    <property type="term" value="C:transcription repressor complex"/>
    <property type="evidence" value="ECO:0007669"/>
    <property type="project" value="InterPro"/>
</dbReference>
<evidence type="ECO:0000259" key="3">
    <source>
        <dbReference type="SMART" id="SM01135"/>
    </source>
</evidence>
<reference evidence="4" key="1">
    <citation type="submission" date="2015-03" db="EMBL/GenBank/DDBJ databases">
        <title>A transcriptome of Araucaria cunninghamii, an australian fine timber species.</title>
        <authorList>
            <person name="Jing Yi C.J.Y."/>
            <person name="Yin San L.Y.S."/>
            <person name="Abdul Karim S.S."/>
            <person name="Wan Azmi N.N."/>
            <person name="Hercus R.R."/>
            <person name="Croft L.L."/>
        </authorList>
    </citation>
    <scope>NUCLEOTIDE SEQUENCE</scope>
    <source>
        <strain evidence="4">MI0301</strain>
        <tissue evidence="4">Leaf</tissue>
    </source>
</reference>
<dbReference type="EMBL" id="GCKF01035179">
    <property type="protein sequence ID" value="JAG97018.1"/>
    <property type="molecule type" value="Transcribed_RNA"/>
</dbReference>
<dbReference type="PANTHER" id="PTHR21689:SF2">
    <property type="entry name" value="PROTEIN LIN-9 HOMOLOG"/>
    <property type="match status" value="1"/>
</dbReference>
<dbReference type="AlphaFoldDB" id="A0A0D6R423"/>
<keyword evidence="2" id="KW-0539">Nucleus</keyword>
<name>A0A0D6R423_ARACU</name>
<dbReference type="GO" id="GO:0005654">
    <property type="term" value="C:nucleoplasm"/>
    <property type="evidence" value="ECO:0007669"/>
    <property type="project" value="TreeGrafter"/>
</dbReference>
<dbReference type="GO" id="GO:0051726">
    <property type="term" value="P:regulation of cell cycle"/>
    <property type="evidence" value="ECO:0007669"/>
    <property type="project" value="TreeGrafter"/>
</dbReference>
<dbReference type="Pfam" id="PF06584">
    <property type="entry name" value="DIRP"/>
    <property type="match status" value="1"/>
</dbReference>
<dbReference type="PANTHER" id="PTHR21689">
    <property type="entry name" value="LIN-9"/>
    <property type="match status" value="1"/>
</dbReference>
<dbReference type="GO" id="GO:0003677">
    <property type="term" value="F:DNA binding"/>
    <property type="evidence" value="ECO:0007669"/>
    <property type="project" value="TreeGrafter"/>
</dbReference>
<evidence type="ECO:0000313" key="4">
    <source>
        <dbReference type="EMBL" id="JAG97018.1"/>
    </source>
</evidence>
<evidence type="ECO:0000256" key="2">
    <source>
        <dbReference type="ARBA" id="ARBA00023242"/>
    </source>
</evidence>
<sequence length="583" mass="65212">MKAKLTHCLSSEKLRRWCTYEWFYSAIDWPWFARNEFVEYLNHAGLGHVPRLTRVEWGVIRSSLGKPRRLSKRFLQEEREKLEQYRESVRKHYNEVRAGVRDGLPTDLARPLSVGQRVIACHPKTREVHDGSILTVDRNRCRVQFDRPELGVEFVSDIDCMPLNPLENMPEALRRKNMVLEGLGRRFEDSQLEIKSRGWGVGSAPKIALNDRLDKAALAGPSFGPPSKYSFNMLLKQAKGDTVDSVIQAKAAANEVVAAAQQAMYNQPCTLAQIQAREADIRALAELTRALDKKEAILVELRHMNDEVDGNQKNGEAVRSSENFQKQYATVLHQLRDANEQVASALVYLRQRNTYQENSIPPWHHTTPAPSGVVGSSSMELAPPIALDNCPKVGEIINNSRRRARMLVDAAMQTISSLKDGEDGVRKFGPLDPIRYVDIGIDSGNLGSSQFDLSKGSEQETFNFRENAIVSFGSEQTAENAPDVKQRSVSERKEVLVPCDLITSCVAALLLIQTCTERPYTLSDMGQMLDGAVASLCPQSSQNLVIYREIQQSMNVVKNQIFSAIPTHPSIAISAELPSLSNK</sequence>
<dbReference type="GO" id="GO:0006351">
    <property type="term" value="P:DNA-templated transcription"/>
    <property type="evidence" value="ECO:0007669"/>
    <property type="project" value="InterPro"/>
</dbReference>
<evidence type="ECO:0000256" key="1">
    <source>
        <dbReference type="ARBA" id="ARBA00004123"/>
    </source>
</evidence>
<organism evidence="4">
    <name type="scientific">Araucaria cunninghamii</name>
    <name type="common">Hoop pine</name>
    <name type="synonym">Moreton Bay pine</name>
    <dbReference type="NCBI Taxonomy" id="56994"/>
    <lineage>
        <taxon>Eukaryota</taxon>
        <taxon>Viridiplantae</taxon>
        <taxon>Streptophyta</taxon>
        <taxon>Embryophyta</taxon>
        <taxon>Tracheophyta</taxon>
        <taxon>Spermatophyta</taxon>
        <taxon>Pinopsida</taxon>
        <taxon>Pinidae</taxon>
        <taxon>Conifers II</taxon>
        <taxon>Araucariales</taxon>
        <taxon>Araucariaceae</taxon>
        <taxon>Araucaria</taxon>
    </lineage>
</organism>
<dbReference type="SMART" id="SM01135">
    <property type="entry name" value="DIRP"/>
    <property type="match status" value="1"/>
</dbReference>
<dbReference type="InterPro" id="IPR033471">
    <property type="entry name" value="DIRP"/>
</dbReference>
<accession>A0A0D6R423</accession>
<feature type="domain" description="DIRP" evidence="3">
    <location>
        <begin position="23"/>
        <end position="124"/>
    </location>
</feature>